<dbReference type="Proteomes" id="UP001077662">
    <property type="component" value="Unassembled WGS sequence"/>
</dbReference>
<sequence>MVAEDFTETDGTKPISAHKVRQANGHPIEISRVIEGLSERTTYIRVIISPSVFVEDSALIIAQDIAYGNQLDFVQWAHKAVQVIRKLTGIGNEQWRINAMAAYRDAGLDPTSIQKNLEKSPLTKLK</sequence>
<evidence type="ECO:0000313" key="1">
    <source>
        <dbReference type="EMBL" id="MCZ0809559.1"/>
    </source>
</evidence>
<dbReference type="RefSeq" id="WP_258434571.1">
    <property type="nucleotide sequence ID" value="NZ_JANSGW010000038.1"/>
</dbReference>
<comment type="caution">
    <text evidence="1">The sequence shown here is derived from an EMBL/GenBank/DDBJ whole genome shotgun (WGS) entry which is preliminary data.</text>
</comment>
<organism evidence="1 2">
    <name type="scientific">Brevibacillus laterosporus</name>
    <name type="common">Bacillus laterosporus</name>
    <dbReference type="NCBI Taxonomy" id="1465"/>
    <lineage>
        <taxon>Bacteria</taxon>
        <taxon>Bacillati</taxon>
        <taxon>Bacillota</taxon>
        <taxon>Bacilli</taxon>
        <taxon>Bacillales</taxon>
        <taxon>Paenibacillaceae</taxon>
        <taxon>Brevibacillus</taxon>
    </lineage>
</organism>
<protein>
    <submittedName>
        <fullName evidence="1">Uncharacterized protein</fullName>
    </submittedName>
</protein>
<dbReference type="EMBL" id="JAPTNE010000038">
    <property type="protein sequence ID" value="MCZ0809559.1"/>
    <property type="molecule type" value="Genomic_DNA"/>
</dbReference>
<proteinExistence type="predicted"/>
<evidence type="ECO:0000313" key="2">
    <source>
        <dbReference type="Proteomes" id="UP001077662"/>
    </source>
</evidence>
<gene>
    <name evidence="1" type="ORF">O0554_22110</name>
</gene>
<name>A0AAP3DJD7_BRELA</name>
<accession>A0AAP3DJD7</accession>
<reference evidence="1" key="1">
    <citation type="submission" date="2022-09" db="EMBL/GenBank/DDBJ databases">
        <title>Genome analysis and characterization of larvicidal activity of Brevibacillus strains.</title>
        <authorList>
            <person name="Patrusheva E.V."/>
            <person name="Izotova A.O."/>
            <person name="Toshchakov S.V."/>
            <person name="Sineoky S.P."/>
        </authorList>
    </citation>
    <scope>NUCLEOTIDE SEQUENCE</scope>
    <source>
        <strain evidence="1">VKPM_B-13247</strain>
    </source>
</reference>
<dbReference type="AlphaFoldDB" id="A0AAP3DJD7"/>